<keyword evidence="2" id="KW-0472">Membrane</keyword>
<dbReference type="Proteomes" id="UP001215151">
    <property type="component" value="Unassembled WGS sequence"/>
</dbReference>
<gene>
    <name evidence="3" type="ORF">ONZ51_g5125</name>
</gene>
<feature type="region of interest" description="Disordered" evidence="1">
    <location>
        <begin position="277"/>
        <end position="304"/>
    </location>
</feature>
<keyword evidence="2" id="KW-1133">Transmembrane helix</keyword>
<evidence type="ECO:0000256" key="2">
    <source>
        <dbReference type="SAM" id="Phobius"/>
    </source>
</evidence>
<reference evidence="3" key="1">
    <citation type="submission" date="2022-11" db="EMBL/GenBank/DDBJ databases">
        <title>Genome Sequence of Cubamyces cubensis.</title>
        <authorList>
            <person name="Buettner E."/>
        </authorList>
    </citation>
    <scope>NUCLEOTIDE SEQUENCE</scope>
    <source>
        <strain evidence="3">MPL-01</strain>
    </source>
</reference>
<proteinExistence type="predicted"/>
<protein>
    <submittedName>
        <fullName evidence="3">Uncharacterized protein</fullName>
    </submittedName>
</protein>
<feature type="transmembrane region" description="Helical" evidence="2">
    <location>
        <begin position="6"/>
        <end position="29"/>
    </location>
</feature>
<dbReference type="EMBL" id="JAPEVG010000106">
    <property type="protein sequence ID" value="KAJ8482815.1"/>
    <property type="molecule type" value="Genomic_DNA"/>
</dbReference>
<organism evidence="3 4">
    <name type="scientific">Trametes cubensis</name>
    <dbReference type="NCBI Taxonomy" id="1111947"/>
    <lineage>
        <taxon>Eukaryota</taxon>
        <taxon>Fungi</taxon>
        <taxon>Dikarya</taxon>
        <taxon>Basidiomycota</taxon>
        <taxon>Agaricomycotina</taxon>
        <taxon>Agaricomycetes</taxon>
        <taxon>Polyporales</taxon>
        <taxon>Polyporaceae</taxon>
        <taxon>Trametes</taxon>
    </lineage>
</organism>
<feature type="region of interest" description="Disordered" evidence="1">
    <location>
        <begin position="328"/>
        <end position="359"/>
    </location>
</feature>
<sequence>MSDLGFNVWGAVAAVVGTMALIPVFIAWFDTRLPRARLPYLSNVSQDTLTLFHQRSCLSALARAVIVMSEEEERASGKHGAPHGLGSSQGQLGGYWQVSVRCNEQPHVQTRSDFLESSDVVTGLREGLHLDDSELYRFHTHIQGILRDVDDVRAEVYGITTWRQDVKYWLTGLSRRISDTTGDVNKLRARLANTQSGTRKLLAAQGYPSKRALSPYAQELLREYSTALLLPYTTACAPFMPSVDFLTESPSTLSAVSLPMGLPNTGPATPIESAADLSKDLIGPPSPTPSLTSTSSSLSGDSEKHHTISDADLKALLYFALSTLRSRPSHDAEPGLPPVAQDAPRQGISQPAPSPGHRLPLRLAKRTSIKASLLYRPIGLLQRCSSLVGVIVSEPRGGTEAPEKRDACTLFTLLETNGRCHRGVRICYGALEMLTGRWRDSAQAVNMFKNSTSSLSKADAYLSYPQPAPRVLRQMTDTLPRRICLDVGEGNMCMGSPLQLST</sequence>
<feature type="compositionally biased region" description="Low complexity" evidence="1">
    <location>
        <begin position="289"/>
        <end position="299"/>
    </location>
</feature>
<dbReference type="AlphaFoldDB" id="A0AAD7TUL3"/>
<name>A0AAD7TUL3_9APHY</name>
<keyword evidence="2" id="KW-0812">Transmembrane</keyword>
<comment type="caution">
    <text evidence="3">The sequence shown here is derived from an EMBL/GenBank/DDBJ whole genome shotgun (WGS) entry which is preliminary data.</text>
</comment>
<evidence type="ECO:0000256" key="1">
    <source>
        <dbReference type="SAM" id="MobiDB-lite"/>
    </source>
</evidence>
<evidence type="ECO:0000313" key="4">
    <source>
        <dbReference type="Proteomes" id="UP001215151"/>
    </source>
</evidence>
<accession>A0AAD7TUL3</accession>
<keyword evidence="4" id="KW-1185">Reference proteome</keyword>
<evidence type="ECO:0000313" key="3">
    <source>
        <dbReference type="EMBL" id="KAJ8482815.1"/>
    </source>
</evidence>